<feature type="compositionally biased region" description="Basic and acidic residues" evidence="1">
    <location>
        <begin position="1153"/>
        <end position="1178"/>
    </location>
</feature>
<dbReference type="Proteomes" id="UP001283361">
    <property type="component" value="Unassembled WGS sequence"/>
</dbReference>
<feature type="compositionally biased region" description="Polar residues" evidence="1">
    <location>
        <begin position="3322"/>
        <end position="3331"/>
    </location>
</feature>
<feature type="compositionally biased region" description="Low complexity" evidence="1">
    <location>
        <begin position="2808"/>
        <end position="2821"/>
    </location>
</feature>
<feature type="compositionally biased region" description="Polar residues" evidence="1">
    <location>
        <begin position="114"/>
        <end position="123"/>
    </location>
</feature>
<feature type="compositionally biased region" description="Basic and acidic residues" evidence="1">
    <location>
        <begin position="2609"/>
        <end position="2630"/>
    </location>
</feature>
<keyword evidence="3" id="KW-1185">Reference proteome</keyword>
<feature type="region of interest" description="Disordered" evidence="1">
    <location>
        <begin position="2886"/>
        <end position="3073"/>
    </location>
</feature>
<evidence type="ECO:0000313" key="3">
    <source>
        <dbReference type="Proteomes" id="UP001283361"/>
    </source>
</evidence>
<reference evidence="2" key="1">
    <citation type="journal article" date="2023" name="G3 (Bethesda)">
        <title>A reference genome for the long-term kleptoplast-retaining sea slug Elysia crispata morphotype clarki.</title>
        <authorList>
            <person name="Eastman K.E."/>
            <person name="Pendleton A.L."/>
            <person name="Shaikh M.A."/>
            <person name="Suttiyut T."/>
            <person name="Ogas R."/>
            <person name="Tomko P."/>
            <person name="Gavelis G."/>
            <person name="Widhalm J.R."/>
            <person name="Wisecaver J.H."/>
        </authorList>
    </citation>
    <scope>NUCLEOTIDE SEQUENCE</scope>
    <source>
        <strain evidence="2">ECLA1</strain>
    </source>
</reference>
<feature type="compositionally biased region" description="Basic and acidic residues" evidence="1">
    <location>
        <begin position="915"/>
        <end position="924"/>
    </location>
</feature>
<feature type="compositionally biased region" description="Basic and acidic residues" evidence="1">
    <location>
        <begin position="2143"/>
        <end position="2154"/>
    </location>
</feature>
<organism evidence="2 3">
    <name type="scientific">Elysia crispata</name>
    <name type="common">lettuce slug</name>
    <dbReference type="NCBI Taxonomy" id="231223"/>
    <lineage>
        <taxon>Eukaryota</taxon>
        <taxon>Metazoa</taxon>
        <taxon>Spiralia</taxon>
        <taxon>Lophotrochozoa</taxon>
        <taxon>Mollusca</taxon>
        <taxon>Gastropoda</taxon>
        <taxon>Heterobranchia</taxon>
        <taxon>Euthyneura</taxon>
        <taxon>Panpulmonata</taxon>
        <taxon>Sacoglossa</taxon>
        <taxon>Placobranchoidea</taxon>
        <taxon>Plakobranchidae</taxon>
        <taxon>Elysia</taxon>
    </lineage>
</organism>
<feature type="compositionally biased region" description="Basic residues" evidence="1">
    <location>
        <begin position="2992"/>
        <end position="3009"/>
    </location>
</feature>
<feature type="compositionally biased region" description="Polar residues" evidence="1">
    <location>
        <begin position="925"/>
        <end position="934"/>
    </location>
</feature>
<feature type="compositionally biased region" description="Basic residues" evidence="1">
    <location>
        <begin position="2329"/>
        <end position="2344"/>
    </location>
</feature>
<feature type="region of interest" description="Disordered" evidence="1">
    <location>
        <begin position="2403"/>
        <end position="2462"/>
    </location>
</feature>
<feature type="compositionally biased region" description="Low complexity" evidence="1">
    <location>
        <begin position="2975"/>
        <end position="2991"/>
    </location>
</feature>
<feature type="region of interest" description="Disordered" evidence="1">
    <location>
        <begin position="165"/>
        <end position="189"/>
    </location>
</feature>
<feature type="compositionally biased region" description="Basic and acidic residues" evidence="1">
    <location>
        <begin position="1286"/>
        <end position="1314"/>
    </location>
</feature>
<feature type="compositionally biased region" description="Basic and acidic residues" evidence="1">
    <location>
        <begin position="1658"/>
        <end position="1669"/>
    </location>
</feature>
<feature type="region of interest" description="Disordered" evidence="1">
    <location>
        <begin position="2226"/>
        <end position="2250"/>
    </location>
</feature>
<gene>
    <name evidence="2" type="ORF">RRG08_044391</name>
</gene>
<proteinExistence type="predicted"/>
<feature type="compositionally biased region" description="Low complexity" evidence="1">
    <location>
        <begin position="3010"/>
        <end position="3043"/>
    </location>
</feature>
<feature type="region of interest" description="Disordered" evidence="1">
    <location>
        <begin position="210"/>
        <end position="235"/>
    </location>
</feature>
<feature type="region of interest" description="Disordered" evidence="1">
    <location>
        <begin position="2105"/>
        <end position="2178"/>
    </location>
</feature>
<feature type="region of interest" description="Disordered" evidence="1">
    <location>
        <begin position="2598"/>
        <end position="2661"/>
    </location>
</feature>
<feature type="compositionally biased region" description="Basic and acidic residues" evidence="1">
    <location>
        <begin position="2651"/>
        <end position="2661"/>
    </location>
</feature>
<feature type="region of interest" description="Disordered" evidence="1">
    <location>
        <begin position="3259"/>
        <end position="3388"/>
    </location>
</feature>
<feature type="compositionally biased region" description="Polar residues" evidence="1">
    <location>
        <begin position="2345"/>
        <end position="2355"/>
    </location>
</feature>
<comment type="caution">
    <text evidence="2">The sequence shown here is derived from an EMBL/GenBank/DDBJ whole genome shotgun (WGS) entry which is preliminary data.</text>
</comment>
<feature type="compositionally biased region" description="Basic and acidic residues" evidence="1">
    <location>
        <begin position="867"/>
        <end position="876"/>
    </location>
</feature>
<feature type="compositionally biased region" description="Polar residues" evidence="1">
    <location>
        <begin position="1"/>
        <end position="36"/>
    </location>
</feature>
<feature type="region of interest" description="Disordered" evidence="1">
    <location>
        <begin position="1227"/>
        <end position="1314"/>
    </location>
</feature>
<evidence type="ECO:0000256" key="1">
    <source>
        <dbReference type="SAM" id="MobiDB-lite"/>
    </source>
</evidence>
<feature type="compositionally biased region" description="Basic and acidic residues" evidence="1">
    <location>
        <begin position="2113"/>
        <end position="2133"/>
    </location>
</feature>
<name>A0AAE0ZWM4_9GAST</name>
<feature type="compositionally biased region" description="Polar residues" evidence="1">
    <location>
        <begin position="2418"/>
        <end position="2438"/>
    </location>
</feature>
<feature type="compositionally biased region" description="Polar residues" evidence="1">
    <location>
        <begin position="3265"/>
        <end position="3277"/>
    </location>
</feature>
<feature type="compositionally biased region" description="Basic residues" evidence="1">
    <location>
        <begin position="3051"/>
        <end position="3068"/>
    </location>
</feature>
<feature type="region of interest" description="Disordered" evidence="1">
    <location>
        <begin position="2308"/>
        <end position="2370"/>
    </location>
</feature>
<accession>A0AAE0ZWM4</accession>
<feature type="compositionally biased region" description="Polar residues" evidence="1">
    <location>
        <begin position="2226"/>
        <end position="2245"/>
    </location>
</feature>
<feature type="region of interest" description="Disordered" evidence="1">
    <location>
        <begin position="1658"/>
        <end position="1685"/>
    </location>
</feature>
<feature type="compositionally biased region" description="Polar residues" evidence="1">
    <location>
        <begin position="165"/>
        <end position="187"/>
    </location>
</feature>
<protein>
    <submittedName>
        <fullName evidence="2">Uncharacterized protein</fullName>
    </submittedName>
</protein>
<evidence type="ECO:0000313" key="2">
    <source>
        <dbReference type="EMBL" id="KAK3776007.1"/>
    </source>
</evidence>
<feature type="compositionally biased region" description="Basic and acidic residues" evidence="1">
    <location>
        <begin position="2886"/>
        <end position="2910"/>
    </location>
</feature>
<feature type="compositionally biased region" description="Basic and acidic residues" evidence="1">
    <location>
        <begin position="2311"/>
        <end position="2323"/>
    </location>
</feature>
<feature type="compositionally biased region" description="Polar residues" evidence="1">
    <location>
        <begin position="1711"/>
        <end position="1731"/>
    </location>
</feature>
<feature type="compositionally biased region" description="Basic and acidic residues" evidence="1">
    <location>
        <begin position="2443"/>
        <end position="2452"/>
    </location>
</feature>
<feature type="region of interest" description="Disordered" evidence="1">
    <location>
        <begin position="1"/>
        <end position="125"/>
    </location>
</feature>
<feature type="compositionally biased region" description="Basic and acidic residues" evidence="1">
    <location>
        <begin position="3278"/>
        <end position="3294"/>
    </location>
</feature>
<feature type="compositionally biased region" description="Basic and acidic residues" evidence="1">
    <location>
        <begin position="1230"/>
        <end position="1256"/>
    </location>
</feature>
<sequence>MKVQAPATTPEETSVSQSYGREQKQLDQTSGKIQESSKADIGSPVSTGQLPDSSRESRRTSRVQQGGRSPSRQEDAWPQSKIGETYYSQEPSFHSRKSKHFEGNPVSNPALEYQNESIRSSSPVKEFRQIWDERNDGSRYPLPGQVTPIENPFRNFTKSSIIAQNNSNQPSVSEMAQSKNKLDNSPKSVIAPQKDRIGHMSAVGICQSPATADMPVPERDTANSGSIQGGYGLPNQERENELSRLGYELPIQGRENEHMQGGYELPSQERVKVNGERKEDEKEWSNQDITSVRSTVVRSIQFSLNSKNGPKKKRFNLDMQAIKDIADLFATSTQECNFHNSPDKLCNSPKELMSRKCVSESIHRGKDMRYEDASKEDNFFVQTPKLRYLEQLATLSCGRNFHKLMKRHFDIGLDDLPRNPLSSDDSSSSDSCDRQGICSSSGKIFDCSSHEQYDTSCLHRPTQRNDALFGSNCNSPLPEGIESKDNNCEDLYLKDFCPQQYPPISLHRSHSMEDYNTQQFGCNTQKFDYNTQQFDCNDQKFDCNTQQFQLCPDIFPPKQHDSSCIRRKKKKQKHSKKCREACDFTFDAHGIYLRAKWPSVSGKNSSICCCAEKGVSGGNGAGIGPNKYDRRNNGRPCQNHCEDGQQKAVTSKIFDESDCLCASSRAVDKTMKSGRCQGYDMNNTSSCRSPIKEFCPCSYLGEGTCQTKVPNLSKCQQCERYFCCGKPSCVQPKSPCLCCQPISKNHQGTFCVTELICKEPEGIRSPMKSPFQPPESKNRDESCDKRCTPLLPKCFTGESETQTMCGYQNSTCWPCERREVCKPCEPSGLCKPSDSSKPPEVYKPPVSFNSPVSCQPVEPSKSIDPCKPSESHKCSEPNKSLHPCKPSESHGPSKPNDSLYPCKPSEPNESLHLCKPSESHKPSEPNESLNQSKSSESHRPSEPNESLHPCKPSEPNESIPPCIPSEPNESLPTCIPSEPHESLHPCKPSEPNESLHPCKPSEPNESLPPCIPSESHKCSETNKSLHPCKHPEPNESLPPCKPSKPNDSLHPCKPSESHKRSEPSESRHPCKPSESHKRSEPSESRHPCKPSESHKRSEPKESRYPCKLPESHRRSKPNDSLQPCKPLDSHKRSEPNGSIDSGKSSESCKCSKKRETTDPCKPSESHKGSEPCGTERLRKTYKKQLPCQQEDHCERCKKDENDLPSNDYKDVERAICEPSQNLAETYSNAEIKEEINKRPESNNLDTDKNEECHEQCKPCNKTNPIRRSSSKRDFHSGGPCFNMGSNDDHCEDKHRSQHHRYESEEKEKKQPCPEKNEDFQFLDPCNLDISSPCIGNSYNNAMSTKAKNYRGSCPESRSSGMVLGNVTQTVDDVNDQGRPIPKKRVKRNCIKETRIGLTKTKSGVNLTKAVPEVATFGISKAEDCDTIKSSDNGKSVEEKQKNDRVCETISCKNPYDAHNKEDMPLDKDASKHKIMINPSGSPLEYIGDQKAKTFLDTVEQCDVECIPGYYEHSEEFKKAQVPFNNDVRGIGNPILNPSKPEASVSGQERSFLRVKAGNISEDTITQGGTSMIPESGDADSCNLKRMSGKEDSKFPEISKSNRLASAFSNILSGESTQCQKHETLVSTDAFKSSPYNTLQPAKTRSPLFFFVPFKPDKNRTNLQEDKKENGGPSISHNKEQRARTKIKAGPIKRQLTMSTGRQKTDEIVTPGSKNRTGHTVSVSHSPCSKPTKTAELEMKNNELQLKEHKMLRREATFELVLPVIGDEVNFIHTSNSAKRAPVDWAGVSDAGTSQILMPRARKDAIWSVPVLPGANQIRERGNFQIELAVGFKEEQASLINNLEQLGDLGRVSKLKTVFDKGKETEGKLEKISSKRVYENKVIMQSALQIDKGRELNACNEECLKNDKHDSVQRTKDLEVKKKDNSYTADSEERGEIYTSKAPSIYKRNAHKDIECADGLSPRCCLAGSSIRPLIESLQHTKYLRGLFNSQYESCPDFSPIGFEDHRMEETTGEDQQTKNCVKVEATKMKGETTEKQIPCDERQTKENRCLGKKDCSPEREKQFSTFKPCKDPPVVSAPYESVDCGRQKLDPNIFWPCRDPLKNKDYDSEEKSEEAINKERRGSPQSGRKDSPRSFKVYSDVGTTDKSKCIRDYDSISPCPDNSEKGEHRQSPALNKEGNCKTKVDKKYVIAENSKTCPKQTENVSPRQDLSLDDMCLAAAKFINSLSPAPDSQGTSSAISRSSFKNRPGLSVSIEDTRRVTIEQHVPEENISSCLTQTQNFAYPARIKTTETKVSKGSSPRALHIIASDQSEIRSTGKDKEAPKSLTRPCRKQRKSHNSTHKQLKTSCTESLQESLSDKNLKNVQKKRPPNYENCSLFFQTASGGSRSSSNVDLRKIKSFKKQNIEANSKSESHNKSRIASPQKWLSQPKSQTSNSKSGRLKNASEARDIKTNRHTQQDLSSLTSLETVSSCCTDQDCSWTCEEDQVPCPCVQCGSPPPPDHLVDADEDADPSYGYTHESLLLTSSSSQLSPSVADLSEEICLSDSLTHRSAGPRRSTTSCCSDNELKCLNQCESSNKCPVTCCCSQCIELYVKNRPKKGRAPTNQPTYKDRPQRSRETKKQEEEGDGLRKASKNQKVAPKQEYDSQQQKMGEKERRDRDFIHISARKIRTKCCQRRKNQPFLKQKCYETDTSDDSSGAPDAKANCICLCGCNCADRLHSNQRKLIQCRRAKKTRKYFGREPSIARRHRNILGCGCKARKRDERYSCSFTRHARCFNPHPCGAYCRGVCCDNRPDSYASEMRRKNEPNSHSSSESSKSCRCSPSEMHFARINDRRSRCKYTVKRCNSSSSQEERLQKIMKLCSGILSIYINTCDNVQKRELENEKVKETTTQSKDKTFPKELDKDYAEIKKQKRHRKNLETSKHRSKSPKLSSAHSSKLKKCKYKSPTFLKSDVSSDLGHKEKLSRARKRRRSRSLSSSSSSSTSGTSSSRGKGKKRPSRKKKRRKSSRSARSTSKSSSSRSGISSSNTVSSSTSSCRSAKGSVASSPSKSQRKRNIKRRKRGRKKLKGTATQTVIDNITENKRKISSALSTQTKRLLQLEQSIDHDIMEKVCFPGIYSGEQTPEPPSFDKCERVDVNSEHFLTRDFRDGRSSLPQAYAPQTSYSLCWPGKRNSFQTRRHYGSSTLMTSKADSLLQARESIRLSSPAVYTRRHHKSFTYPRFSYTIRGCSNYDGRGRSPRRSKRKVCYCSCRDRSITPDARFSRPASNKSLTGSRKSSFQDRLKNRTSKEKASRELSPPIPGNRKSQQDNETGRISKRPSALSKQLDQPETASKPDENNEDERGELPTTLSPDFFETEKDLTQNSKGSMCPSPHTKDSSRRNRFHMGSYTLPNEDLHQQRRSWRDTEVEKLSACETSFLKAFTNQKSEKARTPRDQLNTYAIDLSEGELCVDTEEMDVIKMFDVKSFGASFCRTNNNLSPQRLLLDNSTQNHYQIKEKEISLLHEEEKVNGKIKSTVPGEKIKSNWEVYAYRKGEVSSDPRNLSSKLPTDVENTQTNAVSTESLKGKNDIYIISNRESPQNPIRSQVTIIPSLSRSIHAGTSLRGFGYRDIGEQRDIIVITTSGRCPIVTGLDTMPASFWQTLLINTRR</sequence>
<dbReference type="EMBL" id="JAWDGP010003252">
    <property type="protein sequence ID" value="KAK3776007.1"/>
    <property type="molecule type" value="Genomic_DNA"/>
</dbReference>
<feature type="region of interest" description="Disordered" evidence="1">
    <location>
        <begin position="853"/>
        <end position="1206"/>
    </location>
</feature>
<feature type="region of interest" description="Disordered" evidence="1">
    <location>
        <begin position="2801"/>
        <end position="2821"/>
    </location>
</feature>
<feature type="compositionally biased region" description="Basic and acidic residues" evidence="1">
    <location>
        <begin position="1053"/>
        <end position="1112"/>
    </location>
</feature>
<feature type="compositionally biased region" description="Basic and acidic residues" evidence="1">
    <location>
        <begin position="1189"/>
        <end position="1206"/>
    </location>
</feature>
<feature type="region of interest" description="Disordered" evidence="1">
    <location>
        <begin position="1699"/>
        <end position="1731"/>
    </location>
</feature>